<sequence length="538" mass="59779">MANVSILKPILLVFLLFLLPHISIANSTPRYIAVDNISLNCGSAGNSTDMDKRMWIGDLEPSRFAPIEERNQKSITSKAQSQDSSVETVPYMTARLSYFQFTYVFPVTSGPKFVRLYFYADSYFGFDGSLAFFTVKANSKFTLLRNFSVSILAKHLGGSKLTLSKEFCINVEEDQKLSLTFIPTPSTASSRFFAFVNGIEIVSMPTYLYYSNPENPSPPYVGQNFLFSIDNSRALEMILRLNMGGSSISPTGDTGMFREWSPDIPYLLSGGVIPRQPDLTLKYLAIPNYIAPDNVYRSAITMGPNITWNLHSNLTWGLPVDPGFNYLVRLHFCEIEPNITMAGERPFIIYIDNQTAEGTADVIMWSGGRDTPVFQDYVVLIQKMGVEDHKSTLFIALHPGKATNAIYDAILNGVEVFKLSDSNDNLAAPNPAGTLPPSPPLAQLPASTSNSRKTRFNATGTVVGLFLALLTLVCCVVVWKLRASKRFGSYHPISKCWLWSNQNKGNSTRTKVSSLPEELCLQFSLEEIKTATHNIDKD</sequence>
<gene>
    <name evidence="16" type="ORF">CIPAW_03G086700</name>
</gene>
<keyword evidence="4 13" id="KW-0812">Transmembrane</keyword>
<evidence type="ECO:0000256" key="3">
    <source>
        <dbReference type="ARBA" id="ARBA00022679"/>
    </source>
</evidence>
<keyword evidence="2" id="KW-0723">Serine/threonine-protein kinase</keyword>
<dbReference type="FunFam" id="2.60.120.430:FF:000007">
    <property type="entry name" value="FERONIA receptor-like kinase"/>
    <property type="match status" value="1"/>
</dbReference>
<keyword evidence="8" id="KW-0067">ATP-binding</keyword>
<feature type="signal peptide" evidence="14">
    <location>
        <begin position="1"/>
        <end position="25"/>
    </location>
</feature>
<evidence type="ECO:0000256" key="7">
    <source>
        <dbReference type="ARBA" id="ARBA00022777"/>
    </source>
</evidence>
<accession>A0A8T1R1W9</accession>
<dbReference type="PANTHER" id="PTHR34590:SF15">
    <property type="entry name" value="PROTEIN KINASE DOMAIN-CONTAINING PROTEIN"/>
    <property type="match status" value="1"/>
</dbReference>
<feature type="transmembrane region" description="Helical" evidence="13">
    <location>
        <begin position="458"/>
        <end position="479"/>
    </location>
</feature>
<evidence type="ECO:0000256" key="8">
    <source>
        <dbReference type="ARBA" id="ARBA00022840"/>
    </source>
</evidence>
<evidence type="ECO:0000256" key="5">
    <source>
        <dbReference type="ARBA" id="ARBA00022729"/>
    </source>
</evidence>
<evidence type="ECO:0000256" key="10">
    <source>
        <dbReference type="ARBA" id="ARBA00023136"/>
    </source>
</evidence>
<evidence type="ECO:0000256" key="14">
    <source>
        <dbReference type="SAM" id="SignalP"/>
    </source>
</evidence>
<evidence type="ECO:0000256" key="12">
    <source>
        <dbReference type="SAM" id="MobiDB-lite"/>
    </source>
</evidence>
<dbReference type="GO" id="GO:0004714">
    <property type="term" value="F:transmembrane receptor protein tyrosine kinase activity"/>
    <property type="evidence" value="ECO:0007669"/>
    <property type="project" value="InterPro"/>
</dbReference>
<comment type="subcellular location">
    <subcellularLocation>
        <location evidence="1">Membrane</location>
        <topology evidence="1">Single-pass type I membrane protein</topology>
    </subcellularLocation>
</comment>
<evidence type="ECO:0000256" key="1">
    <source>
        <dbReference type="ARBA" id="ARBA00004479"/>
    </source>
</evidence>
<protein>
    <recommendedName>
        <fullName evidence="15">Malectin-like domain-containing protein</fullName>
    </recommendedName>
</protein>
<evidence type="ECO:0000256" key="9">
    <source>
        <dbReference type="ARBA" id="ARBA00022989"/>
    </source>
</evidence>
<keyword evidence="7" id="KW-0418">Kinase</keyword>
<proteinExistence type="predicted"/>
<evidence type="ECO:0000256" key="11">
    <source>
        <dbReference type="ARBA" id="ARBA00023180"/>
    </source>
</evidence>
<evidence type="ECO:0000256" key="4">
    <source>
        <dbReference type="ARBA" id="ARBA00022692"/>
    </source>
</evidence>
<evidence type="ECO:0000313" key="17">
    <source>
        <dbReference type="Proteomes" id="UP000811609"/>
    </source>
</evidence>
<keyword evidence="3" id="KW-0808">Transferase</keyword>
<reference evidence="16" key="1">
    <citation type="submission" date="2020-12" db="EMBL/GenBank/DDBJ databases">
        <title>WGS assembly of Carya illinoinensis cv. Pawnee.</title>
        <authorList>
            <person name="Platts A."/>
            <person name="Shu S."/>
            <person name="Wright S."/>
            <person name="Barry K."/>
            <person name="Edger P."/>
            <person name="Pires J.C."/>
            <person name="Schmutz J."/>
        </authorList>
    </citation>
    <scope>NUCLEOTIDE SEQUENCE</scope>
    <source>
        <tissue evidence="16">Leaf</tissue>
    </source>
</reference>
<evidence type="ECO:0000256" key="2">
    <source>
        <dbReference type="ARBA" id="ARBA00022527"/>
    </source>
</evidence>
<dbReference type="AlphaFoldDB" id="A0A8T1R1W9"/>
<keyword evidence="6" id="KW-0547">Nucleotide-binding</keyword>
<feature type="region of interest" description="Disordered" evidence="12">
    <location>
        <begin position="428"/>
        <end position="452"/>
    </location>
</feature>
<keyword evidence="10 13" id="KW-0472">Membrane</keyword>
<dbReference type="GO" id="GO:0016020">
    <property type="term" value="C:membrane"/>
    <property type="evidence" value="ECO:0007669"/>
    <property type="project" value="UniProtKB-SubCell"/>
</dbReference>
<feature type="domain" description="Malectin-like" evidence="15">
    <location>
        <begin position="39"/>
        <end position="418"/>
    </location>
</feature>
<dbReference type="Proteomes" id="UP000811609">
    <property type="component" value="Chromosome 3"/>
</dbReference>
<dbReference type="GO" id="GO:0005524">
    <property type="term" value="F:ATP binding"/>
    <property type="evidence" value="ECO:0007669"/>
    <property type="project" value="UniProtKB-KW"/>
</dbReference>
<dbReference type="EMBL" id="CM031811">
    <property type="protein sequence ID" value="KAG6660162.1"/>
    <property type="molecule type" value="Genomic_DNA"/>
</dbReference>
<dbReference type="Pfam" id="PF12819">
    <property type="entry name" value="Malectin_like"/>
    <property type="match status" value="1"/>
</dbReference>
<keyword evidence="9 13" id="KW-1133">Transmembrane helix</keyword>
<dbReference type="GO" id="GO:0004674">
    <property type="term" value="F:protein serine/threonine kinase activity"/>
    <property type="evidence" value="ECO:0007669"/>
    <property type="project" value="UniProtKB-KW"/>
</dbReference>
<dbReference type="InterPro" id="IPR024788">
    <property type="entry name" value="Malectin-like_Carb-bd_dom"/>
</dbReference>
<evidence type="ECO:0000256" key="13">
    <source>
        <dbReference type="SAM" id="Phobius"/>
    </source>
</evidence>
<name>A0A8T1R1W9_CARIL</name>
<comment type="caution">
    <text evidence="16">The sequence shown here is derived from an EMBL/GenBank/DDBJ whole genome shotgun (WGS) entry which is preliminary data.</text>
</comment>
<dbReference type="FunFam" id="2.60.120.430:FF:000003">
    <property type="entry name" value="FERONIA receptor-like kinase"/>
    <property type="match status" value="1"/>
</dbReference>
<keyword evidence="11" id="KW-0325">Glycoprotein</keyword>
<dbReference type="InterPro" id="IPR045272">
    <property type="entry name" value="ANXUR1/2-like"/>
</dbReference>
<evidence type="ECO:0000256" key="6">
    <source>
        <dbReference type="ARBA" id="ARBA00022741"/>
    </source>
</evidence>
<feature type="chain" id="PRO_5035764880" description="Malectin-like domain-containing protein" evidence="14">
    <location>
        <begin position="26"/>
        <end position="538"/>
    </location>
</feature>
<keyword evidence="17" id="KW-1185">Reference proteome</keyword>
<evidence type="ECO:0000259" key="15">
    <source>
        <dbReference type="Pfam" id="PF12819"/>
    </source>
</evidence>
<organism evidence="16 17">
    <name type="scientific">Carya illinoinensis</name>
    <name type="common">Pecan</name>
    <dbReference type="NCBI Taxonomy" id="32201"/>
    <lineage>
        <taxon>Eukaryota</taxon>
        <taxon>Viridiplantae</taxon>
        <taxon>Streptophyta</taxon>
        <taxon>Embryophyta</taxon>
        <taxon>Tracheophyta</taxon>
        <taxon>Spermatophyta</taxon>
        <taxon>Magnoliopsida</taxon>
        <taxon>eudicotyledons</taxon>
        <taxon>Gunneridae</taxon>
        <taxon>Pentapetalae</taxon>
        <taxon>rosids</taxon>
        <taxon>fabids</taxon>
        <taxon>Fagales</taxon>
        <taxon>Juglandaceae</taxon>
        <taxon>Carya</taxon>
    </lineage>
</organism>
<dbReference type="PANTHER" id="PTHR34590">
    <property type="entry name" value="OS03G0124300 PROTEIN-RELATED"/>
    <property type="match status" value="1"/>
</dbReference>
<evidence type="ECO:0000313" key="16">
    <source>
        <dbReference type="EMBL" id="KAG6660162.1"/>
    </source>
</evidence>
<keyword evidence="5 14" id="KW-0732">Signal</keyword>